<organism evidence="1 2">
    <name type="scientific">Actinomadura violacea</name>
    <dbReference type="NCBI Taxonomy" id="2819934"/>
    <lineage>
        <taxon>Bacteria</taxon>
        <taxon>Bacillati</taxon>
        <taxon>Actinomycetota</taxon>
        <taxon>Actinomycetes</taxon>
        <taxon>Streptosporangiales</taxon>
        <taxon>Thermomonosporaceae</taxon>
        <taxon>Actinomadura</taxon>
    </lineage>
</organism>
<dbReference type="Proteomes" id="UP000680206">
    <property type="component" value="Unassembled WGS sequence"/>
</dbReference>
<accession>A0ABS3RXU8</accession>
<name>A0ABS3RXU8_9ACTN</name>
<protein>
    <recommendedName>
        <fullName evidence="3">Hint domain-containing protein</fullName>
    </recommendedName>
</protein>
<proteinExistence type="predicted"/>
<dbReference type="EMBL" id="JAGEPF010000018">
    <property type="protein sequence ID" value="MBO2461578.1"/>
    <property type="molecule type" value="Genomic_DNA"/>
</dbReference>
<evidence type="ECO:0008006" key="3">
    <source>
        <dbReference type="Google" id="ProtNLM"/>
    </source>
</evidence>
<sequence length="70" mass="7923">MFVKDLEALKTGDRLVTTNGHHVVFERRDTVDKPASTDPTKSRTLNCAVVRHRDGRRETLPARSVHKDLA</sequence>
<gene>
    <name evidence="1" type="ORF">J4709_28825</name>
</gene>
<comment type="caution">
    <text evidence="1">The sequence shown here is derived from an EMBL/GenBank/DDBJ whole genome shotgun (WGS) entry which is preliminary data.</text>
</comment>
<evidence type="ECO:0000313" key="2">
    <source>
        <dbReference type="Proteomes" id="UP000680206"/>
    </source>
</evidence>
<reference evidence="1 2" key="1">
    <citation type="submission" date="2021-03" db="EMBL/GenBank/DDBJ databases">
        <title>Actinomadura violae sp. nov., isolated from lichen in Thailand.</title>
        <authorList>
            <person name="Kanchanasin P."/>
            <person name="Saeng-In P."/>
            <person name="Phongsopitanun W."/>
            <person name="Yuki M."/>
            <person name="Kudo T."/>
            <person name="Ohkuma M."/>
            <person name="Tanasupawat S."/>
        </authorList>
    </citation>
    <scope>NUCLEOTIDE SEQUENCE [LARGE SCALE GENOMIC DNA]</scope>
    <source>
        <strain evidence="1 2">LCR2-06</strain>
    </source>
</reference>
<dbReference type="RefSeq" id="WP_208244934.1">
    <property type="nucleotide sequence ID" value="NZ_JAGEPF010000018.1"/>
</dbReference>
<keyword evidence="2" id="KW-1185">Reference proteome</keyword>
<evidence type="ECO:0000313" key="1">
    <source>
        <dbReference type="EMBL" id="MBO2461578.1"/>
    </source>
</evidence>